<evidence type="ECO:0000259" key="1">
    <source>
        <dbReference type="SMART" id="SM00198"/>
    </source>
</evidence>
<dbReference type="EMBL" id="DS469703">
    <property type="protein sequence ID" value="EDO35288.1"/>
    <property type="molecule type" value="Genomic_DNA"/>
</dbReference>
<evidence type="ECO:0000313" key="3">
    <source>
        <dbReference type="Proteomes" id="UP000001593"/>
    </source>
</evidence>
<dbReference type="Pfam" id="PF00188">
    <property type="entry name" value="CAP"/>
    <property type="match status" value="1"/>
</dbReference>
<dbReference type="HOGENOM" id="CLU_035730_9_4_1"/>
<dbReference type="Proteomes" id="UP000001593">
    <property type="component" value="Unassembled WGS sequence"/>
</dbReference>
<feature type="domain" description="SCP" evidence="1">
    <location>
        <begin position="1"/>
        <end position="134"/>
    </location>
</feature>
<dbReference type="AlphaFoldDB" id="A7SLZ6"/>
<dbReference type="STRING" id="45351.A7SLZ6"/>
<dbReference type="SMART" id="SM00198">
    <property type="entry name" value="SCP"/>
    <property type="match status" value="1"/>
</dbReference>
<dbReference type="Gene3D" id="3.40.33.10">
    <property type="entry name" value="CAP"/>
    <property type="match status" value="1"/>
</dbReference>
<dbReference type="PRINTS" id="PR00837">
    <property type="entry name" value="V5TPXLIKE"/>
</dbReference>
<reference evidence="2 3" key="1">
    <citation type="journal article" date="2007" name="Science">
        <title>Sea anemone genome reveals ancestral eumetazoan gene repertoire and genomic organization.</title>
        <authorList>
            <person name="Putnam N.H."/>
            <person name="Srivastava M."/>
            <person name="Hellsten U."/>
            <person name="Dirks B."/>
            <person name="Chapman J."/>
            <person name="Salamov A."/>
            <person name="Terry A."/>
            <person name="Shapiro H."/>
            <person name="Lindquist E."/>
            <person name="Kapitonov V.V."/>
            <person name="Jurka J."/>
            <person name="Genikhovich G."/>
            <person name="Grigoriev I.V."/>
            <person name="Lucas S.M."/>
            <person name="Steele R.E."/>
            <person name="Finnerty J.R."/>
            <person name="Technau U."/>
            <person name="Martindale M.Q."/>
            <person name="Rokhsar D.S."/>
        </authorList>
    </citation>
    <scope>NUCLEOTIDE SEQUENCE [LARGE SCALE GENOMIC DNA]</scope>
    <source>
        <strain evidence="3">CH2 X CH6</strain>
    </source>
</reference>
<dbReference type="InterPro" id="IPR035940">
    <property type="entry name" value="CAP_sf"/>
</dbReference>
<dbReference type="InterPro" id="IPR034113">
    <property type="entry name" value="SCP_GAPR1-like"/>
</dbReference>
<dbReference type="eggNOG" id="KOG3017">
    <property type="taxonomic scope" value="Eukaryota"/>
</dbReference>
<sequence>FAEKGLQAHNRYRADHHAPALKWSDELATQAEKLAYNMAMKGTIERSEVAAKLGYGENVAKITGTNFNKAGEEATSLWYAEGQNYSFSDPRLSPKTDAFTQVVWKSSKKLGMGCARDLQTNDLYVVALYDPMGN</sequence>
<protein>
    <recommendedName>
        <fullName evidence="1">SCP domain-containing protein</fullName>
    </recommendedName>
</protein>
<dbReference type="PANTHER" id="PTHR10334">
    <property type="entry name" value="CYSTEINE-RICH SECRETORY PROTEIN-RELATED"/>
    <property type="match status" value="1"/>
</dbReference>
<dbReference type="InterPro" id="IPR014044">
    <property type="entry name" value="CAP_dom"/>
</dbReference>
<dbReference type="GO" id="GO:0005615">
    <property type="term" value="C:extracellular space"/>
    <property type="evidence" value="ECO:0000318"/>
    <property type="project" value="GO_Central"/>
</dbReference>
<dbReference type="InParanoid" id="A7SLZ6"/>
<feature type="non-terminal residue" evidence="2">
    <location>
        <position position="134"/>
    </location>
</feature>
<gene>
    <name evidence="2" type="ORF">NEMVEDRAFT_v1g123159</name>
</gene>
<dbReference type="CDD" id="cd05382">
    <property type="entry name" value="CAP_GAPR1-like"/>
    <property type="match status" value="1"/>
</dbReference>
<accession>A7SLZ6</accession>
<name>A7SLZ6_NEMVE</name>
<dbReference type="PhylomeDB" id="A7SLZ6"/>
<dbReference type="InterPro" id="IPR001283">
    <property type="entry name" value="CRISP-related"/>
</dbReference>
<organism evidence="2 3">
    <name type="scientific">Nematostella vectensis</name>
    <name type="common">Starlet sea anemone</name>
    <dbReference type="NCBI Taxonomy" id="45351"/>
    <lineage>
        <taxon>Eukaryota</taxon>
        <taxon>Metazoa</taxon>
        <taxon>Cnidaria</taxon>
        <taxon>Anthozoa</taxon>
        <taxon>Hexacorallia</taxon>
        <taxon>Actiniaria</taxon>
        <taxon>Edwardsiidae</taxon>
        <taxon>Nematostella</taxon>
    </lineage>
</organism>
<evidence type="ECO:0000313" key="2">
    <source>
        <dbReference type="EMBL" id="EDO35288.1"/>
    </source>
</evidence>
<dbReference type="SUPFAM" id="SSF55797">
    <property type="entry name" value="PR-1-like"/>
    <property type="match status" value="1"/>
</dbReference>
<feature type="non-terminal residue" evidence="2">
    <location>
        <position position="1"/>
    </location>
</feature>
<proteinExistence type="predicted"/>
<keyword evidence="3" id="KW-1185">Reference proteome</keyword>